<dbReference type="InterPro" id="IPR036390">
    <property type="entry name" value="WH_DNA-bd_sf"/>
</dbReference>
<keyword evidence="1" id="KW-0678">Repressor</keyword>
<dbReference type="PROSITE" id="PS51000">
    <property type="entry name" value="HTH_DEOR_2"/>
    <property type="match status" value="1"/>
</dbReference>
<dbReference type="OrthoDB" id="9797223at2"/>
<dbReference type="Pfam" id="PF08220">
    <property type="entry name" value="HTH_DeoR"/>
    <property type="match status" value="1"/>
</dbReference>
<reference evidence="6 7" key="1">
    <citation type="submission" date="2018-10" db="EMBL/GenBank/DDBJ databases">
        <title>Parasedimentitalea marina sp. nov., a psychrophilic bacterium isolated from deep seawater of the New Britain Trench.</title>
        <authorList>
            <person name="Cao J."/>
        </authorList>
    </citation>
    <scope>NUCLEOTIDE SEQUENCE [LARGE SCALE GENOMIC DNA]</scope>
    <source>
        <strain evidence="6 7">W43</strain>
    </source>
</reference>
<dbReference type="KEGG" id="sedi:EBB79_18425"/>
<dbReference type="InterPro" id="IPR036388">
    <property type="entry name" value="WH-like_DNA-bd_sf"/>
</dbReference>
<dbReference type="InterPro" id="IPR001034">
    <property type="entry name" value="DeoR_HTH"/>
</dbReference>
<dbReference type="SMART" id="SM01134">
    <property type="entry name" value="DeoRC"/>
    <property type="match status" value="1"/>
</dbReference>
<dbReference type="GO" id="GO:0003677">
    <property type="term" value="F:DNA binding"/>
    <property type="evidence" value="ECO:0007669"/>
    <property type="project" value="UniProtKB-KW"/>
</dbReference>
<gene>
    <name evidence="6" type="ORF">EBB79_18425</name>
</gene>
<dbReference type="Gene3D" id="1.10.10.10">
    <property type="entry name" value="Winged helix-like DNA-binding domain superfamily/Winged helix DNA-binding domain"/>
    <property type="match status" value="1"/>
</dbReference>
<evidence type="ECO:0000256" key="4">
    <source>
        <dbReference type="ARBA" id="ARBA00023163"/>
    </source>
</evidence>
<dbReference type="InterPro" id="IPR014036">
    <property type="entry name" value="DeoR-like_C"/>
</dbReference>
<feature type="domain" description="HTH deoR-type" evidence="5">
    <location>
        <begin position="6"/>
        <end position="61"/>
    </location>
</feature>
<dbReference type="PROSITE" id="PS00894">
    <property type="entry name" value="HTH_DEOR_1"/>
    <property type="match status" value="1"/>
</dbReference>
<dbReference type="SUPFAM" id="SSF46785">
    <property type="entry name" value="Winged helix' DNA-binding domain"/>
    <property type="match status" value="1"/>
</dbReference>
<name>A0A3T0N6R0_9RHOB</name>
<evidence type="ECO:0000256" key="2">
    <source>
        <dbReference type="ARBA" id="ARBA00023015"/>
    </source>
</evidence>
<dbReference type="InterPro" id="IPR037171">
    <property type="entry name" value="NagB/RpiA_transferase-like"/>
</dbReference>
<dbReference type="GO" id="GO:0003700">
    <property type="term" value="F:DNA-binding transcription factor activity"/>
    <property type="evidence" value="ECO:0007669"/>
    <property type="project" value="InterPro"/>
</dbReference>
<dbReference type="AlphaFoldDB" id="A0A3T0N6R0"/>
<dbReference type="Gene3D" id="3.40.50.1360">
    <property type="match status" value="1"/>
</dbReference>
<sequence>MDLNIPDTRQRVLEQRLKDGQQIVATEVALEFAVSVDTIRRDILSLEAMGRAHRVRGGAVPVSQSVSPLHKRLEGPEPHPALISAALEQVADATTLILDGGTTVLALARRLPLQQGRLVVTPSPWVAIACQENGCAVFLLGGALSASGGVSVGDFALERMAGISADVAVLGACGLDVDFGLSSDDFGESNLKKAMHGAARQTVVLTDSDKIGRRAPHHTLGLAKIDQVITDAKTDQVADLMAAGVSVIHA</sequence>
<dbReference type="Pfam" id="PF00455">
    <property type="entry name" value="DeoRC"/>
    <property type="match status" value="1"/>
</dbReference>
<proteinExistence type="predicted"/>
<dbReference type="RefSeq" id="WP_127750240.1">
    <property type="nucleotide sequence ID" value="NZ_CP033219.1"/>
</dbReference>
<dbReference type="EMBL" id="CP033219">
    <property type="protein sequence ID" value="AZV79652.1"/>
    <property type="molecule type" value="Genomic_DNA"/>
</dbReference>
<evidence type="ECO:0000313" key="6">
    <source>
        <dbReference type="EMBL" id="AZV79652.1"/>
    </source>
</evidence>
<dbReference type="InterPro" id="IPR050313">
    <property type="entry name" value="Carb_Metab_HTH_regulators"/>
</dbReference>
<evidence type="ECO:0000259" key="5">
    <source>
        <dbReference type="PROSITE" id="PS51000"/>
    </source>
</evidence>
<organism evidence="6 7">
    <name type="scientific">Parasedimentitalea marina</name>
    <dbReference type="NCBI Taxonomy" id="2483033"/>
    <lineage>
        <taxon>Bacteria</taxon>
        <taxon>Pseudomonadati</taxon>
        <taxon>Pseudomonadota</taxon>
        <taxon>Alphaproteobacteria</taxon>
        <taxon>Rhodobacterales</taxon>
        <taxon>Paracoccaceae</taxon>
        <taxon>Parasedimentitalea</taxon>
    </lineage>
</organism>
<dbReference type="InterPro" id="IPR018356">
    <property type="entry name" value="Tscrpt_reg_HTH_DeoR_CS"/>
</dbReference>
<evidence type="ECO:0000313" key="7">
    <source>
        <dbReference type="Proteomes" id="UP000283063"/>
    </source>
</evidence>
<dbReference type="PANTHER" id="PTHR30363">
    <property type="entry name" value="HTH-TYPE TRANSCRIPTIONAL REGULATOR SRLR-RELATED"/>
    <property type="match status" value="1"/>
</dbReference>
<evidence type="ECO:0000256" key="3">
    <source>
        <dbReference type="ARBA" id="ARBA00023125"/>
    </source>
</evidence>
<dbReference type="SUPFAM" id="SSF100950">
    <property type="entry name" value="NagB/RpiA/CoA transferase-like"/>
    <property type="match status" value="1"/>
</dbReference>
<keyword evidence="3" id="KW-0238">DNA-binding</keyword>
<keyword evidence="4" id="KW-0804">Transcription</keyword>
<evidence type="ECO:0000256" key="1">
    <source>
        <dbReference type="ARBA" id="ARBA00022491"/>
    </source>
</evidence>
<protein>
    <submittedName>
        <fullName evidence="6">DeoR/GlpR transcriptional regulator</fullName>
    </submittedName>
</protein>
<dbReference type="Proteomes" id="UP000283063">
    <property type="component" value="Chromosome"/>
</dbReference>
<keyword evidence="2" id="KW-0805">Transcription regulation</keyword>
<accession>A0A3T0N6R0</accession>
<dbReference type="SMART" id="SM00420">
    <property type="entry name" value="HTH_DEOR"/>
    <property type="match status" value="1"/>
</dbReference>
<keyword evidence="7" id="KW-1185">Reference proteome</keyword>
<dbReference type="PANTHER" id="PTHR30363:SF4">
    <property type="entry name" value="GLYCEROL-3-PHOSPHATE REGULON REPRESSOR"/>
    <property type="match status" value="1"/>
</dbReference>